<dbReference type="InterPro" id="IPR002126">
    <property type="entry name" value="Cadherin-like_dom"/>
</dbReference>
<evidence type="ECO:0000256" key="1">
    <source>
        <dbReference type="ARBA" id="ARBA00004167"/>
    </source>
</evidence>
<feature type="domain" description="Cadherin" evidence="12">
    <location>
        <begin position="504"/>
        <end position="647"/>
    </location>
</feature>
<feature type="domain" description="Cadherin" evidence="12">
    <location>
        <begin position="777"/>
        <end position="900"/>
    </location>
</feature>
<keyword evidence="8" id="KW-0325">Glycoprotein</keyword>
<evidence type="ECO:0000256" key="6">
    <source>
        <dbReference type="ARBA" id="ARBA00022989"/>
    </source>
</evidence>
<evidence type="ECO:0000256" key="5">
    <source>
        <dbReference type="ARBA" id="ARBA00022889"/>
    </source>
</evidence>
<dbReference type="Pfam" id="PF00028">
    <property type="entry name" value="Cadherin"/>
    <property type="match status" value="3"/>
</dbReference>
<dbReference type="CDD" id="cd11304">
    <property type="entry name" value="Cadherin_repeat"/>
    <property type="match status" value="7"/>
</dbReference>
<evidence type="ECO:0000256" key="4">
    <source>
        <dbReference type="ARBA" id="ARBA00022837"/>
    </source>
</evidence>
<feature type="domain" description="Cadherin" evidence="12">
    <location>
        <begin position="40"/>
        <end position="192"/>
    </location>
</feature>
<feature type="domain" description="Cadherin" evidence="12">
    <location>
        <begin position="372"/>
        <end position="476"/>
    </location>
</feature>
<comment type="subcellular location">
    <subcellularLocation>
        <location evidence="1">Membrane</location>
        <topology evidence="1">Single-pass membrane protein</topology>
    </subcellularLocation>
</comment>
<feature type="region of interest" description="Disordered" evidence="10">
    <location>
        <begin position="1236"/>
        <end position="1293"/>
    </location>
</feature>
<keyword evidence="14" id="KW-1185">Reference proteome</keyword>
<dbReference type="Proteomes" id="UP000243686">
    <property type="component" value="Unassembled WGS sequence"/>
</dbReference>
<feature type="compositionally biased region" description="Basic and acidic residues" evidence="10">
    <location>
        <begin position="1275"/>
        <end position="1292"/>
    </location>
</feature>
<proteinExistence type="predicted"/>
<evidence type="ECO:0000256" key="3">
    <source>
        <dbReference type="ARBA" id="ARBA00022737"/>
    </source>
</evidence>
<dbReference type="GO" id="GO:0005886">
    <property type="term" value="C:plasma membrane"/>
    <property type="evidence" value="ECO:0007669"/>
    <property type="project" value="InterPro"/>
</dbReference>
<feature type="transmembrane region" description="Helical" evidence="11">
    <location>
        <begin position="1080"/>
        <end position="1104"/>
    </location>
</feature>
<protein>
    <submittedName>
        <fullName evidence="13">Cadherin domain protein</fullName>
    </submittedName>
</protein>
<reference evidence="13 14" key="1">
    <citation type="submission" date="2015-03" db="EMBL/GenBank/DDBJ databases">
        <title>Draft genome of the nematode, Opisthorchis viverrini.</title>
        <authorList>
            <person name="Mitreva M."/>
        </authorList>
    </citation>
    <scope>NUCLEOTIDE SEQUENCE [LARGE SCALE GENOMIC DNA]</scope>
    <source>
        <strain evidence="13">Khon Kaen</strain>
    </source>
</reference>
<evidence type="ECO:0000313" key="13">
    <source>
        <dbReference type="EMBL" id="OON13639.1"/>
    </source>
</evidence>
<feature type="non-terminal residue" evidence="13">
    <location>
        <position position="1416"/>
    </location>
</feature>
<dbReference type="PROSITE" id="PS50268">
    <property type="entry name" value="CADHERIN_2"/>
    <property type="match status" value="7"/>
</dbReference>
<dbReference type="PRINTS" id="PR00205">
    <property type="entry name" value="CADHERIN"/>
</dbReference>
<feature type="domain" description="Cadherin" evidence="12">
    <location>
        <begin position="904"/>
        <end position="1053"/>
    </location>
</feature>
<dbReference type="Gene3D" id="2.60.40.60">
    <property type="entry name" value="Cadherins"/>
    <property type="match status" value="7"/>
</dbReference>
<dbReference type="SMART" id="SM00112">
    <property type="entry name" value="CA"/>
    <property type="match status" value="6"/>
</dbReference>
<feature type="compositionally biased region" description="Polar residues" evidence="10">
    <location>
        <begin position="1338"/>
        <end position="1353"/>
    </location>
</feature>
<sequence>MVIAEKNAINKLSYLGDSEEYWAVESLLSLCRFLLVRMHAQQTMEFTVVEESPPQTFIGNLNTASSLLNNVVDSQSIVGGTFQLLTQTNLFYLNSSTGELFTRSVVDRERICPEASNVRFLQSDTSARTKLHSERTHDVPVVLDKLGDSTCVIQLQVLHFMHSQQTPADVQSHRVLILKLTVLDINDNPPSWQENVIQLAVPEHSPVGTRFPLPTAFDPDCGPTNTTVSYALTDANSDGRSSGIKQVAHYGHSAFQLDTELVQESGFSELNNLMWSQQTMHCTRRMFRLWLRVTRDLDYDDVSTSNRLGEREFSTTSLPLKQLHLQLSASDGGLPVALTGTTLINISVVDINDHSPIFKIQNPGKISDASGTMPEDTVEIEENTLVGRVIYVAQASDLDESDKGRLQFSLGTSVSRSVRSAFEVNINTGEVVLLQSPDYEKQKSFTVPLLVTDHKHTANMNLLVRIKNQNDHPPVIVVQSVGNSAPTNVDSNYKNTQSNIPYSPTRSVTLHITEHDSPGRLIATVFVSDLDEPDGTEVAYDNSLHIAPYQTAPAPSASVLPSKYFEASSAGDNGIRCQINHLGLALSPLFDGAVNQFKLITRTSFDREQQAEHFATLVCYDRGQPQLSSQLGIHLLIDDINDHAPIFKNQNMVAYLKENEPAGTVVYTAEATDLDLGVNAQLHFSLSPENLNEFSIDSISGIVRSLRAFDREQENQFNVTVIVQDRVLFDKNKSDASINRGIIQVRGIFPSSMERHSVKANLIVHIQDVNDCPPVFGNSLYQLSVAEDAKINSLVGQIKANDSDATETNNQSSKELRVLSFTGPEMVQYLIKSQTENEGAQEFRVSAKGHIYVARGNLDRERVPSYNFYLVAVDSGVPALSSTTQVHVYVTDVNDNAPTWVFPAHNNQAVNVTVTEPVGYCVTQLNAIDPDEGENGEVSYRLIQTSRVATLENLERGVPLTSKVAFIPNRHSNADVKYVGRLGADKPTAGNLFELDPNSGSIYVGRSMGTDDIGSIKLVVEASDKGQPIKVNHRVLQINIVRYMSDSATGPEDASYGTGEKSRYRMYSPSGSMGHMEYDLIVIVIMVAVTLIISLALIIAILFLRCGICSTRGMVHYNAAIPADYRHDSGHTHHLEEVFRDSGNVEINGLLPSGMEQFSHGNQFSDTSLNSFQPATETEPMCRSYLSTPGAEPWVVTTLSPKKSGGGQQSVEFIKFNRLGGSIARVQSPALEKFATGKRGSVVSPTSCEDIDSMDSGHGRSSTTDNGVAPANESKATKGELHPPMTKEHTDPDIGLLTIPTLQSPRSKCNTLPSKCNLEKIAKDEASDSALDIPDRSPVSTSQGQSQLQKARQSVTWKEADYQTCNQDDQHKRTVGCLIGNQHSSGSHANLPGEMDESSEGTLVLFSPVDTSGYAQ</sequence>
<feature type="region of interest" description="Disordered" evidence="10">
    <location>
        <begin position="1327"/>
        <end position="1353"/>
    </location>
</feature>
<evidence type="ECO:0000256" key="2">
    <source>
        <dbReference type="ARBA" id="ARBA00022692"/>
    </source>
</evidence>
<accession>A0A1S8WGR8</accession>
<evidence type="ECO:0000256" key="11">
    <source>
        <dbReference type="SAM" id="Phobius"/>
    </source>
</evidence>
<dbReference type="GO" id="GO:0005509">
    <property type="term" value="F:calcium ion binding"/>
    <property type="evidence" value="ECO:0007669"/>
    <property type="project" value="UniProtKB-UniRule"/>
</dbReference>
<dbReference type="InterPro" id="IPR050174">
    <property type="entry name" value="Protocadherin/Cadherin-CA"/>
</dbReference>
<dbReference type="PANTHER" id="PTHR24028">
    <property type="entry name" value="CADHERIN-87A"/>
    <property type="match status" value="1"/>
</dbReference>
<dbReference type="SUPFAM" id="SSF49313">
    <property type="entry name" value="Cadherin-like"/>
    <property type="match status" value="7"/>
</dbReference>
<keyword evidence="3" id="KW-0677">Repeat</keyword>
<dbReference type="EMBL" id="KV907237">
    <property type="protein sequence ID" value="OON13639.1"/>
    <property type="molecule type" value="Genomic_DNA"/>
</dbReference>
<evidence type="ECO:0000256" key="8">
    <source>
        <dbReference type="ARBA" id="ARBA00023180"/>
    </source>
</evidence>
<dbReference type="FunFam" id="2.60.40.60:FF:000092">
    <property type="entry name" value="Protocadherin 8"/>
    <property type="match status" value="1"/>
</dbReference>
<evidence type="ECO:0000256" key="10">
    <source>
        <dbReference type="SAM" id="MobiDB-lite"/>
    </source>
</evidence>
<dbReference type="PANTHER" id="PTHR24028:SF146">
    <property type="entry name" value="CADHERIN 96CB, ISOFORM D-RELATED"/>
    <property type="match status" value="1"/>
</dbReference>
<dbReference type="InterPro" id="IPR015919">
    <property type="entry name" value="Cadherin-like_sf"/>
</dbReference>
<dbReference type="PROSITE" id="PS00232">
    <property type="entry name" value="CADHERIN_1"/>
    <property type="match status" value="4"/>
</dbReference>
<keyword evidence="7 11" id="KW-0472">Membrane</keyword>
<keyword evidence="2 11" id="KW-0812">Transmembrane</keyword>
<gene>
    <name evidence="13" type="ORF">X801_10586</name>
</gene>
<feature type="domain" description="Cadherin" evidence="12">
    <location>
        <begin position="193"/>
        <end position="358"/>
    </location>
</feature>
<name>A0A1S8WGR8_OPIVI</name>
<dbReference type="GO" id="GO:0007156">
    <property type="term" value="P:homophilic cell adhesion via plasma membrane adhesion molecules"/>
    <property type="evidence" value="ECO:0007669"/>
    <property type="project" value="InterPro"/>
</dbReference>
<dbReference type="InterPro" id="IPR020894">
    <property type="entry name" value="Cadherin_CS"/>
</dbReference>
<evidence type="ECO:0000256" key="7">
    <source>
        <dbReference type="ARBA" id="ARBA00023136"/>
    </source>
</evidence>
<evidence type="ECO:0000256" key="9">
    <source>
        <dbReference type="PROSITE-ProRule" id="PRU00043"/>
    </source>
</evidence>
<dbReference type="InterPro" id="IPR013164">
    <property type="entry name" value="Cadherin_N"/>
</dbReference>
<feature type="region of interest" description="Disordered" evidence="10">
    <location>
        <begin position="1377"/>
        <end position="1416"/>
    </location>
</feature>
<keyword evidence="4 9" id="KW-0106">Calcium</keyword>
<keyword evidence="5" id="KW-0130">Cell adhesion</keyword>
<feature type="domain" description="Cadherin" evidence="12">
    <location>
        <begin position="648"/>
        <end position="776"/>
    </location>
</feature>
<evidence type="ECO:0000259" key="12">
    <source>
        <dbReference type="PROSITE" id="PS50268"/>
    </source>
</evidence>
<dbReference type="Pfam" id="PF08266">
    <property type="entry name" value="Cadherin_2"/>
    <property type="match status" value="1"/>
</dbReference>
<keyword evidence="6 11" id="KW-1133">Transmembrane helix</keyword>
<evidence type="ECO:0000313" key="14">
    <source>
        <dbReference type="Proteomes" id="UP000243686"/>
    </source>
</evidence>
<organism evidence="13 14">
    <name type="scientific">Opisthorchis viverrini</name>
    <name type="common">Southeast Asian liver fluke</name>
    <dbReference type="NCBI Taxonomy" id="6198"/>
    <lineage>
        <taxon>Eukaryota</taxon>
        <taxon>Metazoa</taxon>
        <taxon>Spiralia</taxon>
        <taxon>Lophotrochozoa</taxon>
        <taxon>Platyhelminthes</taxon>
        <taxon>Trematoda</taxon>
        <taxon>Digenea</taxon>
        <taxon>Opisthorchiida</taxon>
        <taxon>Opisthorchiata</taxon>
        <taxon>Opisthorchiidae</taxon>
        <taxon>Opisthorchis</taxon>
    </lineage>
</organism>